<dbReference type="AlphaFoldDB" id="A0AAV4I011"/>
<organism evidence="1 2">
    <name type="scientific">Elysia marginata</name>
    <dbReference type="NCBI Taxonomy" id="1093978"/>
    <lineage>
        <taxon>Eukaryota</taxon>
        <taxon>Metazoa</taxon>
        <taxon>Spiralia</taxon>
        <taxon>Lophotrochozoa</taxon>
        <taxon>Mollusca</taxon>
        <taxon>Gastropoda</taxon>
        <taxon>Heterobranchia</taxon>
        <taxon>Euthyneura</taxon>
        <taxon>Panpulmonata</taxon>
        <taxon>Sacoglossa</taxon>
        <taxon>Placobranchoidea</taxon>
        <taxon>Plakobranchidae</taxon>
        <taxon>Elysia</taxon>
    </lineage>
</organism>
<evidence type="ECO:0000313" key="2">
    <source>
        <dbReference type="Proteomes" id="UP000762676"/>
    </source>
</evidence>
<gene>
    <name evidence="1" type="ORF">ElyMa_002896000</name>
</gene>
<sequence>MRGSISCSLRFYHYYYWYFSQCAARFKNNALPEHVGSHLGCRFVANLVAPLAHGCNLFLEKLQHHRCQQQHCIFPLVLFLLAPHRLCHHHINVPVSKRPGPVLYSARRCEVQQVGGKTCNRRTIRSVAAICLPTHYSYCAGVWKK</sequence>
<name>A0AAV4I011_9GAST</name>
<dbReference type="Proteomes" id="UP000762676">
    <property type="component" value="Unassembled WGS sequence"/>
</dbReference>
<keyword evidence="2" id="KW-1185">Reference proteome</keyword>
<comment type="caution">
    <text evidence="1">The sequence shown here is derived from an EMBL/GenBank/DDBJ whole genome shotgun (WGS) entry which is preliminary data.</text>
</comment>
<dbReference type="EMBL" id="BMAT01005992">
    <property type="protein sequence ID" value="GFS03794.1"/>
    <property type="molecule type" value="Genomic_DNA"/>
</dbReference>
<accession>A0AAV4I011</accession>
<evidence type="ECO:0000313" key="1">
    <source>
        <dbReference type="EMBL" id="GFS03794.1"/>
    </source>
</evidence>
<reference evidence="1 2" key="1">
    <citation type="journal article" date="2021" name="Elife">
        <title>Chloroplast acquisition without the gene transfer in kleptoplastic sea slugs, Plakobranchus ocellatus.</title>
        <authorList>
            <person name="Maeda T."/>
            <person name="Takahashi S."/>
            <person name="Yoshida T."/>
            <person name="Shimamura S."/>
            <person name="Takaki Y."/>
            <person name="Nagai Y."/>
            <person name="Toyoda A."/>
            <person name="Suzuki Y."/>
            <person name="Arimoto A."/>
            <person name="Ishii H."/>
            <person name="Satoh N."/>
            <person name="Nishiyama T."/>
            <person name="Hasebe M."/>
            <person name="Maruyama T."/>
            <person name="Minagawa J."/>
            <person name="Obokata J."/>
            <person name="Shigenobu S."/>
        </authorList>
    </citation>
    <scope>NUCLEOTIDE SEQUENCE [LARGE SCALE GENOMIC DNA]</scope>
</reference>
<proteinExistence type="predicted"/>
<protein>
    <submittedName>
        <fullName evidence="1">Uncharacterized protein</fullName>
    </submittedName>
</protein>